<keyword evidence="3" id="KW-1185">Reference proteome</keyword>
<dbReference type="RefSeq" id="WP_114957389.1">
    <property type="nucleotide sequence ID" value="NZ_JBHSJF010000002.1"/>
</dbReference>
<name>A0ABV9YXS9_9HYPH</name>
<organism evidence="2 3">
    <name type="scientific">Flaviflagellibacter deserti</name>
    <dbReference type="NCBI Taxonomy" id="2267266"/>
    <lineage>
        <taxon>Bacteria</taxon>
        <taxon>Pseudomonadati</taxon>
        <taxon>Pseudomonadota</taxon>
        <taxon>Alphaproteobacteria</taxon>
        <taxon>Hyphomicrobiales</taxon>
        <taxon>Flaviflagellibacter</taxon>
    </lineage>
</organism>
<protein>
    <submittedName>
        <fullName evidence="2">NAD(P)-dependent oxidoreductase</fullName>
    </submittedName>
</protein>
<reference evidence="3" key="1">
    <citation type="journal article" date="2019" name="Int. J. Syst. Evol. Microbiol.">
        <title>The Global Catalogue of Microorganisms (GCM) 10K type strain sequencing project: providing services to taxonomists for standard genome sequencing and annotation.</title>
        <authorList>
            <consortium name="The Broad Institute Genomics Platform"/>
            <consortium name="The Broad Institute Genome Sequencing Center for Infectious Disease"/>
            <person name="Wu L."/>
            <person name="Ma J."/>
        </authorList>
    </citation>
    <scope>NUCLEOTIDE SEQUENCE [LARGE SCALE GENOMIC DNA]</scope>
    <source>
        <strain evidence="3">CGMCC 1.16444</strain>
    </source>
</reference>
<dbReference type="EMBL" id="JBHSJF010000002">
    <property type="protein sequence ID" value="MFC5066979.1"/>
    <property type="molecule type" value="Genomic_DNA"/>
</dbReference>
<dbReference type="InterPro" id="IPR051606">
    <property type="entry name" value="Polyketide_Oxido-like"/>
</dbReference>
<dbReference type="Gene3D" id="3.40.50.720">
    <property type="entry name" value="NAD(P)-binding Rossmann-like Domain"/>
    <property type="match status" value="1"/>
</dbReference>
<dbReference type="Pfam" id="PF13460">
    <property type="entry name" value="NAD_binding_10"/>
    <property type="match status" value="1"/>
</dbReference>
<dbReference type="PANTHER" id="PTHR43355:SF2">
    <property type="entry name" value="FLAVIN REDUCTASE (NADPH)"/>
    <property type="match status" value="1"/>
</dbReference>
<sequence length="203" mass="21553">MKIAVVGATGNIGSHIVSELAERGHQVTGIARNVEGKPLPPGARLISGSVAEAGWLASTLRGHDLVISALHFETIDAPSYLTALKNAGVSRFLVVGGAASLYLPDGSRLIDSPEFPKEWLSIAIPGVTFVDALRPIRDVDWVFVSPPALIGPGERTGKYRLGTTRLLADANGDSRISYADYAIAMADEAEHPGHHHEQITVAY</sequence>
<proteinExistence type="predicted"/>
<dbReference type="Proteomes" id="UP001595796">
    <property type="component" value="Unassembled WGS sequence"/>
</dbReference>
<dbReference type="InterPro" id="IPR016040">
    <property type="entry name" value="NAD(P)-bd_dom"/>
</dbReference>
<evidence type="ECO:0000313" key="2">
    <source>
        <dbReference type="EMBL" id="MFC5066979.1"/>
    </source>
</evidence>
<dbReference type="InterPro" id="IPR036291">
    <property type="entry name" value="NAD(P)-bd_dom_sf"/>
</dbReference>
<feature type="domain" description="NAD(P)-binding" evidence="1">
    <location>
        <begin position="7"/>
        <end position="189"/>
    </location>
</feature>
<evidence type="ECO:0000259" key="1">
    <source>
        <dbReference type="Pfam" id="PF13460"/>
    </source>
</evidence>
<comment type="caution">
    <text evidence="2">The sequence shown here is derived from an EMBL/GenBank/DDBJ whole genome shotgun (WGS) entry which is preliminary data.</text>
</comment>
<dbReference type="PANTHER" id="PTHR43355">
    <property type="entry name" value="FLAVIN REDUCTASE (NADPH)"/>
    <property type="match status" value="1"/>
</dbReference>
<dbReference type="SUPFAM" id="SSF51735">
    <property type="entry name" value="NAD(P)-binding Rossmann-fold domains"/>
    <property type="match status" value="1"/>
</dbReference>
<evidence type="ECO:0000313" key="3">
    <source>
        <dbReference type="Proteomes" id="UP001595796"/>
    </source>
</evidence>
<gene>
    <name evidence="2" type="ORF">ACFPFW_03005</name>
</gene>
<accession>A0ABV9YXS9</accession>